<reference evidence="1 2" key="1">
    <citation type="journal article" date="2022" name="Plant J.">
        <title>Chromosome-level genome of Camellia lanceoleosa provides a valuable resource for understanding genome evolution and self-incompatibility.</title>
        <authorList>
            <person name="Gong W."/>
            <person name="Xiao S."/>
            <person name="Wang L."/>
            <person name="Liao Z."/>
            <person name="Chang Y."/>
            <person name="Mo W."/>
            <person name="Hu G."/>
            <person name="Li W."/>
            <person name="Zhao G."/>
            <person name="Zhu H."/>
            <person name="Hu X."/>
            <person name="Ji K."/>
            <person name="Xiang X."/>
            <person name="Song Q."/>
            <person name="Yuan D."/>
            <person name="Jin S."/>
            <person name="Zhang L."/>
        </authorList>
    </citation>
    <scope>NUCLEOTIDE SEQUENCE [LARGE SCALE GENOMIC DNA]</scope>
    <source>
        <strain evidence="1">SQ_2022a</strain>
    </source>
</reference>
<dbReference type="EMBL" id="CM045770">
    <property type="protein sequence ID" value="KAI7990163.1"/>
    <property type="molecule type" value="Genomic_DNA"/>
</dbReference>
<gene>
    <name evidence="1" type="ORF">LOK49_LG12G02511</name>
</gene>
<sequence length="77" mass="8478">MLQPLLFCLLDSEFLATTSTDGSARIWKTNDGVPLTSLTRNPGHSITKFCLRVMPSPNPQRKLFLALACVVCISPLM</sequence>
<evidence type="ECO:0000313" key="1">
    <source>
        <dbReference type="EMBL" id="KAI7990163.1"/>
    </source>
</evidence>
<organism evidence="1 2">
    <name type="scientific">Camellia lanceoleosa</name>
    <dbReference type="NCBI Taxonomy" id="1840588"/>
    <lineage>
        <taxon>Eukaryota</taxon>
        <taxon>Viridiplantae</taxon>
        <taxon>Streptophyta</taxon>
        <taxon>Embryophyta</taxon>
        <taxon>Tracheophyta</taxon>
        <taxon>Spermatophyta</taxon>
        <taxon>Magnoliopsida</taxon>
        <taxon>eudicotyledons</taxon>
        <taxon>Gunneridae</taxon>
        <taxon>Pentapetalae</taxon>
        <taxon>asterids</taxon>
        <taxon>Ericales</taxon>
        <taxon>Theaceae</taxon>
        <taxon>Camellia</taxon>
    </lineage>
</organism>
<comment type="caution">
    <text evidence="1">The sequence shown here is derived from an EMBL/GenBank/DDBJ whole genome shotgun (WGS) entry which is preliminary data.</text>
</comment>
<accession>A0ACC0FMY2</accession>
<proteinExistence type="predicted"/>
<protein>
    <submittedName>
        <fullName evidence="1">SEC12-like protein 1</fullName>
    </submittedName>
</protein>
<name>A0ACC0FMY2_9ERIC</name>
<evidence type="ECO:0000313" key="2">
    <source>
        <dbReference type="Proteomes" id="UP001060215"/>
    </source>
</evidence>
<keyword evidence="2" id="KW-1185">Reference proteome</keyword>
<dbReference type="Proteomes" id="UP001060215">
    <property type="component" value="Chromosome 13"/>
</dbReference>